<dbReference type="GO" id="GO:0004519">
    <property type="term" value="F:endonuclease activity"/>
    <property type="evidence" value="ECO:0007669"/>
    <property type="project" value="UniProtKB-KW"/>
</dbReference>
<keyword evidence="9" id="KW-0175">Coiled coil</keyword>
<comment type="similarity">
    <text evidence="2 10">Belongs to the ANKZF1/VMS1 family.</text>
</comment>
<comment type="subcellular location">
    <subcellularLocation>
        <location evidence="1">Cytoplasm</location>
    </subcellularLocation>
</comment>
<dbReference type="PANTHER" id="PTHR16036:SF2">
    <property type="entry name" value="TRNA ENDONUCLEASE ANKZF1"/>
    <property type="match status" value="1"/>
</dbReference>
<comment type="domain">
    <text evidence="10">The VLRF1 domain mediates binding to the 60S ribosomal subunit.</text>
</comment>
<dbReference type="RefSeq" id="XP_009496375.1">
    <property type="nucleotide sequence ID" value="XM_009498100.1"/>
</dbReference>
<dbReference type="GO" id="GO:0016787">
    <property type="term" value="F:hydrolase activity"/>
    <property type="evidence" value="ECO:0007669"/>
    <property type="project" value="UniProtKB-KW"/>
</dbReference>
<feature type="compositionally biased region" description="Acidic residues" evidence="11">
    <location>
        <begin position="198"/>
        <end position="214"/>
    </location>
</feature>
<dbReference type="PROSITE" id="PS52044">
    <property type="entry name" value="VLRF1"/>
    <property type="match status" value="1"/>
</dbReference>
<dbReference type="GO" id="GO:0005737">
    <property type="term" value="C:cytoplasm"/>
    <property type="evidence" value="ECO:0007669"/>
    <property type="project" value="UniProtKB-SubCell"/>
</dbReference>
<dbReference type="PANTHER" id="PTHR16036">
    <property type="entry name" value="ANKYRIN REPEAT AND ZINC FINGER DOMAIN-CONTAINING PROTEIN 1"/>
    <property type="match status" value="1"/>
</dbReference>
<reference evidence="13" key="1">
    <citation type="submission" date="2013-04" db="EMBL/GenBank/DDBJ databases">
        <title>The Genome Sequence of Fonticula alba ATCC 38817.</title>
        <authorList>
            <consortium name="The Broad Institute Genomics Platform"/>
            <person name="Russ C."/>
            <person name="Cuomo C."/>
            <person name="Burger G."/>
            <person name="Gray M.W."/>
            <person name="Holland P.W.H."/>
            <person name="King N."/>
            <person name="Lang F.B.F."/>
            <person name="Roger A.J."/>
            <person name="Ruiz-Trillo I."/>
            <person name="Brown M."/>
            <person name="Walker B."/>
            <person name="Young S."/>
            <person name="Zeng Q."/>
            <person name="Gargeya S."/>
            <person name="Fitzgerald M."/>
            <person name="Haas B."/>
            <person name="Abouelleil A."/>
            <person name="Allen A.W."/>
            <person name="Alvarado L."/>
            <person name="Arachchi H.M."/>
            <person name="Berlin A.M."/>
            <person name="Chapman S.B."/>
            <person name="Gainer-Dewar J."/>
            <person name="Goldberg J."/>
            <person name="Griggs A."/>
            <person name="Gujja S."/>
            <person name="Hansen M."/>
            <person name="Howarth C."/>
            <person name="Imamovic A."/>
            <person name="Ireland A."/>
            <person name="Larimer J."/>
            <person name="McCowan C."/>
            <person name="Murphy C."/>
            <person name="Pearson M."/>
            <person name="Poon T.W."/>
            <person name="Priest M."/>
            <person name="Roberts A."/>
            <person name="Saif S."/>
            <person name="Shea T."/>
            <person name="Sisk P."/>
            <person name="Sykes S."/>
            <person name="Wortman J."/>
            <person name="Nusbaum C."/>
            <person name="Birren B."/>
        </authorList>
    </citation>
    <scope>NUCLEOTIDE SEQUENCE [LARGE SCALE GENOMIC DNA]</scope>
    <source>
        <strain evidence="13">ATCC 38817</strain>
    </source>
</reference>
<evidence type="ECO:0000313" key="14">
    <source>
        <dbReference type="Proteomes" id="UP000030693"/>
    </source>
</evidence>
<feature type="active site" evidence="10">
    <location>
        <position position="374"/>
    </location>
</feature>
<feature type="region of interest" description="Disordered" evidence="11">
    <location>
        <begin position="145"/>
        <end position="242"/>
    </location>
</feature>
<evidence type="ECO:0000256" key="2">
    <source>
        <dbReference type="ARBA" id="ARBA00009262"/>
    </source>
</evidence>
<dbReference type="STRING" id="691883.A0A058Z3D0"/>
<protein>
    <recommendedName>
        <fullName evidence="12">VLRF1 domain-containing protein</fullName>
    </recommendedName>
</protein>
<feature type="compositionally biased region" description="Pro residues" evidence="11">
    <location>
        <begin position="823"/>
        <end position="849"/>
    </location>
</feature>
<proteinExistence type="inferred from homology"/>
<dbReference type="GO" id="GO:0036503">
    <property type="term" value="P:ERAD pathway"/>
    <property type="evidence" value="ECO:0007669"/>
    <property type="project" value="TreeGrafter"/>
</dbReference>
<keyword evidence="6 10" id="KW-0255">Endonuclease</keyword>
<evidence type="ECO:0000256" key="9">
    <source>
        <dbReference type="ARBA" id="ARBA00023054"/>
    </source>
</evidence>
<evidence type="ECO:0000256" key="11">
    <source>
        <dbReference type="SAM" id="MobiDB-lite"/>
    </source>
</evidence>
<dbReference type="InterPro" id="IPR047139">
    <property type="entry name" value="ANKZ1/VMS1"/>
</dbReference>
<evidence type="ECO:0000256" key="8">
    <source>
        <dbReference type="ARBA" id="ARBA00023043"/>
    </source>
</evidence>
<evidence type="ECO:0000256" key="5">
    <source>
        <dbReference type="ARBA" id="ARBA00022737"/>
    </source>
</evidence>
<sequence>MAPPLEQPPRTTFRMSIFEMVKPPKRSPRMHDHDRLAVVSALTHRDAASLVTIHEYDQRIELGHLPARLAADQVPTPASSATRAPPVAAPPAAISPAAAPRHPEMAALSCLLCGVEEFSSVAEQRMHFSRDPVHLANMQRKRHGLAPVLVGNPDDTQPRGSLSGDDGLSDGPASDHLMTGSSSSADENSDGSDASLDHDDEEDDDEEAEEDEEDHAAGDDEHFGRTSLQASNLPVPTADGDPGDNHYWFRGLLRSPKITLAVRPPDGTPGDRHYITLYRFLVEPRFSPKSRSYADLLAHAEAHGLPGAVQYFEMQLVRAFLAATRDPQTHRFAVMMMQSGRYASAAFNGPAVSRQPAPCTFVRYTTRRKQGGSQLAHDAKGSAAQSAGAQMRRENERLWRADVAQYLTGPGSAWSAVKPEVGLFLVALGDYRRMAHSLLGQFDNILPVPMSTSRPKVDELQRIAEELAVVTVSRTPPEPAAPEPAGPLPVAVAAAPVTAEPPASAETPADPLLAKVQQIVRRLRRAVARKSTGVLRSELLALGIEVVKAPAEDAELAAEEFVARVTPTRTPEQAALLDRLLAHCEPDGGVRAGRRLCAGPSFPPSAWRIPLPSPWLLSDSECVCVCTFGSISQNLLHEAASSSSHQVCSILLEVGFDPRMTRASGASARVTPFEDAASEEVRAAFCRAWARHPGRWDWARAGRVSPGPLDRQSYLQAVAPPPPGPGSATGAAAAAAAAATTTTTTTTPAADVDLIQSALLLRPAGGSAPGPRSSELGRLSSKDIRDRIRRTNLRAQGSPLVGQRLDEPVGYAPARPTAAKPPGSRPTPRPGPAPSPTPSPAPAPAPAPARPSANSPEERERRRLAVEARLRSMAENNSP</sequence>
<evidence type="ECO:0000256" key="6">
    <source>
        <dbReference type="ARBA" id="ARBA00022759"/>
    </source>
</evidence>
<dbReference type="GeneID" id="20528948"/>
<feature type="domain" description="VLRF1" evidence="12">
    <location>
        <begin position="328"/>
        <end position="470"/>
    </location>
</feature>
<feature type="compositionally biased region" description="Basic and acidic residues" evidence="11">
    <location>
        <begin position="856"/>
        <end position="872"/>
    </location>
</feature>
<keyword evidence="8" id="KW-0040">ANK repeat</keyword>
<evidence type="ECO:0000256" key="10">
    <source>
        <dbReference type="PROSITE-ProRule" id="PRU01389"/>
    </source>
</evidence>
<organism evidence="13">
    <name type="scientific">Fonticula alba</name>
    <name type="common">Slime mold</name>
    <dbReference type="NCBI Taxonomy" id="691883"/>
    <lineage>
        <taxon>Eukaryota</taxon>
        <taxon>Rotosphaerida</taxon>
        <taxon>Fonticulaceae</taxon>
        <taxon>Fonticula</taxon>
    </lineage>
</organism>
<evidence type="ECO:0000256" key="4">
    <source>
        <dbReference type="ARBA" id="ARBA00022722"/>
    </source>
</evidence>
<keyword evidence="14" id="KW-1185">Reference proteome</keyword>
<evidence type="ECO:0000313" key="13">
    <source>
        <dbReference type="EMBL" id="KCV68804.1"/>
    </source>
</evidence>
<dbReference type="InterPro" id="IPR041175">
    <property type="entry name" value="VLRF1/Vms1"/>
</dbReference>
<keyword evidence="7 10" id="KW-0378">Hydrolase</keyword>
<feature type="compositionally biased region" description="Low complexity" evidence="11">
    <location>
        <begin position="160"/>
        <end position="194"/>
    </location>
</feature>
<dbReference type="Pfam" id="PF18826">
    <property type="entry name" value="bVLRF1"/>
    <property type="match status" value="1"/>
</dbReference>
<dbReference type="EMBL" id="KB932207">
    <property type="protein sequence ID" value="KCV68804.1"/>
    <property type="molecule type" value="Genomic_DNA"/>
</dbReference>
<gene>
    <name evidence="13" type="ORF">H696_04223</name>
</gene>
<name>A0A058Z3D0_FONAL</name>
<dbReference type="eggNOG" id="KOG2505">
    <property type="taxonomic scope" value="Eukaryota"/>
</dbReference>
<dbReference type="Proteomes" id="UP000030693">
    <property type="component" value="Unassembled WGS sequence"/>
</dbReference>
<evidence type="ECO:0000259" key="12">
    <source>
        <dbReference type="PROSITE" id="PS52044"/>
    </source>
</evidence>
<accession>A0A058Z3D0</accession>
<evidence type="ECO:0000256" key="3">
    <source>
        <dbReference type="ARBA" id="ARBA00022490"/>
    </source>
</evidence>
<dbReference type="OrthoDB" id="429841at2759"/>
<feature type="region of interest" description="Disordered" evidence="11">
    <location>
        <begin position="762"/>
        <end position="879"/>
    </location>
</feature>
<keyword evidence="5" id="KW-0677">Repeat</keyword>
<evidence type="ECO:0000256" key="1">
    <source>
        <dbReference type="ARBA" id="ARBA00004496"/>
    </source>
</evidence>
<feature type="compositionally biased region" description="Basic and acidic residues" evidence="11">
    <location>
        <begin position="215"/>
        <end position="224"/>
    </location>
</feature>
<evidence type="ECO:0000256" key="7">
    <source>
        <dbReference type="ARBA" id="ARBA00022801"/>
    </source>
</evidence>
<dbReference type="AlphaFoldDB" id="A0A058Z3D0"/>
<keyword evidence="3 10" id="KW-0963">Cytoplasm</keyword>
<keyword evidence="4 10" id="KW-0540">Nuclease</keyword>